<dbReference type="SUPFAM" id="SSF140453">
    <property type="entry name" value="EsxAB dimer-like"/>
    <property type="match status" value="1"/>
</dbReference>
<evidence type="ECO:0000313" key="3">
    <source>
        <dbReference type="Proteomes" id="UP000621500"/>
    </source>
</evidence>
<sequence length="154" mass="15702">MPAGPPVDQAPLASIPGAAPAARAVRLTSPGISKKEQPMSMLAGRTPGLDSASQATNVVADSMASYIARLEAIVGEVMATWRGGADQAFKDKQTEWRAAGDNCVRKLREQSVALQKGSGAYNETNLEAMGMMRSTQQGGGSAPFGGGLGGPVAG</sequence>
<keyword evidence="3" id="KW-1185">Reference proteome</keyword>
<dbReference type="Proteomes" id="UP000621500">
    <property type="component" value="Unassembled WGS sequence"/>
</dbReference>
<protein>
    <recommendedName>
        <fullName evidence="4">WXG100 family type VII secretion target</fullName>
    </recommendedName>
</protein>
<dbReference type="InterPro" id="IPR010310">
    <property type="entry name" value="T7SS_ESAT-6-like"/>
</dbReference>
<dbReference type="Gene3D" id="1.10.287.1060">
    <property type="entry name" value="ESAT-6-like"/>
    <property type="match status" value="1"/>
</dbReference>
<feature type="region of interest" description="Disordered" evidence="1">
    <location>
        <begin position="135"/>
        <end position="154"/>
    </location>
</feature>
<evidence type="ECO:0008006" key="4">
    <source>
        <dbReference type="Google" id="ProtNLM"/>
    </source>
</evidence>
<name>A0ABQ4F040_9ACTN</name>
<dbReference type="Pfam" id="PF06013">
    <property type="entry name" value="WXG100"/>
    <property type="match status" value="1"/>
</dbReference>
<comment type="caution">
    <text evidence="2">The sequence shown here is derived from an EMBL/GenBank/DDBJ whole genome shotgun (WGS) entry which is preliminary data.</text>
</comment>
<feature type="compositionally biased region" description="Gly residues" evidence="1">
    <location>
        <begin position="137"/>
        <end position="154"/>
    </location>
</feature>
<dbReference type="EMBL" id="BONX01000052">
    <property type="protein sequence ID" value="GIH00283.1"/>
    <property type="molecule type" value="Genomic_DNA"/>
</dbReference>
<dbReference type="InterPro" id="IPR036689">
    <property type="entry name" value="ESAT-6-like_sf"/>
</dbReference>
<evidence type="ECO:0000313" key="2">
    <source>
        <dbReference type="EMBL" id="GIH00283.1"/>
    </source>
</evidence>
<organism evidence="2 3">
    <name type="scientific">Plantactinospora mayteni</name>
    <dbReference type="NCBI Taxonomy" id="566021"/>
    <lineage>
        <taxon>Bacteria</taxon>
        <taxon>Bacillati</taxon>
        <taxon>Actinomycetota</taxon>
        <taxon>Actinomycetes</taxon>
        <taxon>Micromonosporales</taxon>
        <taxon>Micromonosporaceae</taxon>
        <taxon>Plantactinospora</taxon>
    </lineage>
</organism>
<reference evidence="2 3" key="1">
    <citation type="submission" date="2021-01" db="EMBL/GenBank/DDBJ databases">
        <title>Whole genome shotgun sequence of Plantactinospora mayteni NBRC 109088.</title>
        <authorList>
            <person name="Komaki H."/>
            <person name="Tamura T."/>
        </authorList>
    </citation>
    <scope>NUCLEOTIDE SEQUENCE [LARGE SCALE GENOMIC DNA]</scope>
    <source>
        <strain evidence="2 3">NBRC 109088</strain>
    </source>
</reference>
<evidence type="ECO:0000256" key="1">
    <source>
        <dbReference type="SAM" id="MobiDB-lite"/>
    </source>
</evidence>
<proteinExistence type="predicted"/>
<gene>
    <name evidence="2" type="ORF">Pma05_68550</name>
</gene>
<accession>A0ABQ4F040</accession>